<feature type="non-terminal residue" evidence="1">
    <location>
        <position position="73"/>
    </location>
</feature>
<sequence>MQTTVTCSVSEDYDLFSESHSRWYESALCDCFDGSYFLVNKKNQVSERVHIENFDKLASIQDFPQDVVTSAAC</sequence>
<proteinExistence type="predicted"/>
<protein>
    <submittedName>
        <fullName evidence="1">Uncharacterized protein</fullName>
    </submittedName>
</protein>
<evidence type="ECO:0000313" key="1">
    <source>
        <dbReference type="EMBL" id="CEK67934.1"/>
    </source>
</evidence>
<reference evidence="1" key="1">
    <citation type="submission" date="2014-12" db="EMBL/GenBank/DDBJ databases">
        <title>Insight into the proteome of Arion vulgaris.</title>
        <authorList>
            <person name="Aradska J."/>
            <person name="Bulat T."/>
            <person name="Smidak R."/>
            <person name="Sarate P."/>
            <person name="Gangsoo J."/>
            <person name="Sialana F."/>
            <person name="Bilban M."/>
            <person name="Lubec G."/>
        </authorList>
    </citation>
    <scope>NUCLEOTIDE SEQUENCE</scope>
    <source>
        <tissue evidence="1">Skin</tissue>
    </source>
</reference>
<accession>A0A0B6ZHA0</accession>
<name>A0A0B6ZHA0_9EUPU</name>
<dbReference type="AlphaFoldDB" id="A0A0B6ZHA0"/>
<organism evidence="1">
    <name type="scientific">Arion vulgaris</name>
    <dbReference type="NCBI Taxonomy" id="1028688"/>
    <lineage>
        <taxon>Eukaryota</taxon>
        <taxon>Metazoa</taxon>
        <taxon>Spiralia</taxon>
        <taxon>Lophotrochozoa</taxon>
        <taxon>Mollusca</taxon>
        <taxon>Gastropoda</taxon>
        <taxon>Heterobranchia</taxon>
        <taxon>Euthyneura</taxon>
        <taxon>Panpulmonata</taxon>
        <taxon>Eupulmonata</taxon>
        <taxon>Stylommatophora</taxon>
        <taxon>Helicina</taxon>
        <taxon>Arionoidea</taxon>
        <taxon>Arionidae</taxon>
        <taxon>Arion</taxon>
    </lineage>
</organism>
<gene>
    <name evidence="1" type="primary">ORF64467</name>
</gene>
<dbReference type="EMBL" id="HACG01021069">
    <property type="protein sequence ID" value="CEK67934.1"/>
    <property type="molecule type" value="Transcribed_RNA"/>
</dbReference>